<dbReference type="SUPFAM" id="SSF88659">
    <property type="entry name" value="Sigma3 and sigma4 domains of RNA polymerase sigma factors"/>
    <property type="match status" value="1"/>
</dbReference>
<dbReference type="Gene3D" id="1.10.10.10">
    <property type="entry name" value="Winged helix-like DNA-binding domain superfamily/Winged helix DNA-binding domain"/>
    <property type="match status" value="1"/>
</dbReference>
<evidence type="ECO:0000256" key="4">
    <source>
        <dbReference type="ARBA" id="ARBA00023125"/>
    </source>
</evidence>
<reference evidence="9" key="1">
    <citation type="submission" date="2021-04" db="EMBL/GenBank/DDBJ databases">
        <title>Genome based classification of Actinospica acidithermotolerans sp. nov., an actinobacterium isolated from an Indonesian hot spring.</title>
        <authorList>
            <person name="Kusuma A.B."/>
            <person name="Putra K.E."/>
            <person name="Nafisah S."/>
            <person name="Loh J."/>
            <person name="Nouioui I."/>
            <person name="Goodfellow M."/>
        </authorList>
    </citation>
    <scope>NUCLEOTIDE SEQUENCE</scope>
    <source>
        <strain evidence="9">CSCA 57</strain>
    </source>
</reference>
<dbReference type="EMBL" id="JAGSOG010000133">
    <property type="protein sequence ID" value="MBR7836265.1"/>
    <property type="molecule type" value="Genomic_DNA"/>
</dbReference>
<feature type="compositionally biased region" description="Polar residues" evidence="6">
    <location>
        <begin position="191"/>
        <end position="200"/>
    </location>
</feature>
<feature type="domain" description="RNA polymerase sigma-70 region 2" evidence="7">
    <location>
        <begin position="14"/>
        <end position="79"/>
    </location>
</feature>
<dbReference type="PANTHER" id="PTHR43133">
    <property type="entry name" value="RNA POLYMERASE ECF-TYPE SIGMA FACTO"/>
    <property type="match status" value="1"/>
</dbReference>
<dbReference type="AlphaFoldDB" id="A0A941IP85"/>
<dbReference type="PANTHER" id="PTHR43133:SF50">
    <property type="entry name" value="ECF RNA POLYMERASE SIGMA FACTOR SIGM"/>
    <property type="match status" value="1"/>
</dbReference>
<name>A0A941IP85_9ACTN</name>
<gene>
    <name evidence="9" type="ORF">KDL01_23510</name>
</gene>
<evidence type="ECO:0000256" key="1">
    <source>
        <dbReference type="ARBA" id="ARBA00010641"/>
    </source>
</evidence>
<keyword evidence="2" id="KW-0805">Transcription regulation</keyword>
<sequence>MGDSRDFTEFDDFYTQTSRKLIGQVYAFTGNLGDAEDALQEAYIRAWQQWSTIREYESPEGWVRSVACRLSTNAWWKARNRLSAHRRAEARREPVPDLGPDLLALISALKLLPEKQRQVLVLHYVADLTVEQIAEEAGTAPGTVKSRLARGRAALAPLVSEFSDEEPDRPRENTNPPAAGSPRAVLAPRKLTSSKGYPNV</sequence>
<dbReference type="Pfam" id="PF04542">
    <property type="entry name" value="Sigma70_r2"/>
    <property type="match status" value="1"/>
</dbReference>
<evidence type="ECO:0000256" key="2">
    <source>
        <dbReference type="ARBA" id="ARBA00023015"/>
    </source>
</evidence>
<organism evidence="9 10">
    <name type="scientific">Actinospica durhamensis</name>
    <dbReference type="NCBI Taxonomy" id="1508375"/>
    <lineage>
        <taxon>Bacteria</taxon>
        <taxon>Bacillati</taxon>
        <taxon>Actinomycetota</taxon>
        <taxon>Actinomycetes</taxon>
        <taxon>Catenulisporales</taxon>
        <taxon>Actinospicaceae</taxon>
        <taxon>Actinospica</taxon>
    </lineage>
</organism>
<dbReference type="GO" id="GO:0006352">
    <property type="term" value="P:DNA-templated transcription initiation"/>
    <property type="evidence" value="ECO:0007669"/>
    <property type="project" value="InterPro"/>
</dbReference>
<feature type="region of interest" description="Disordered" evidence="6">
    <location>
        <begin position="159"/>
        <end position="200"/>
    </location>
</feature>
<dbReference type="NCBIfam" id="TIGR02937">
    <property type="entry name" value="sigma70-ECF"/>
    <property type="match status" value="1"/>
</dbReference>
<comment type="similarity">
    <text evidence="1">Belongs to the sigma-70 factor family. ECF subfamily.</text>
</comment>
<evidence type="ECO:0000256" key="6">
    <source>
        <dbReference type="SAM" id="MobiDB-lite"/>
    </source>
</evidence>
<dbReference type="InterPro" id="IPR039425">
    <property type="entry name" value="RNA_pol_sigma-70-like"/>
</dbReference>
<accession>A0A941IP85</accession>
<dbReference type="InterPro" id="IPR013325">
    <property type="entry name" value="RNA_pol_sigma_r2"/>
</dbReference>
<evidence type="ECO:0000313" key="9">
    <source>
        <dbReference type="EMBL" id="MBR7836265.1"/>
    </source>
</evidence>
<dbReference type="Pfam" id="PF08281">
    <property type="entry name" value="Sigma70_r4_2"/>
    <property type="match status" value="1"/>
</dbReference>
<evidence type="ECO:0000256" key="5">
    <source>
        <dbReference type="ARBA" id="ARBA00023163"/>
    </source>
</evidence>
<keyword evidence="5" id="KW-0804">Transcription</keyword>
<dbReference type="Gene3D" id="1.10.1740.10">
    <property type="match status" value="1"/>
</dbReference>
<evidence type="ECO:0000256" key="3">
    <source>
        <dbReference type="ARBA" id="ARBA00023082"/>
    </source>
</evidence>
<protein>
    <submittedName>
        <fullName evidence="9">SigE family RNA polymerase sigma factor</fullName>
    </submittedName>
</protein>
<dbReference type="InterPro" id="IPR013324">
    <property type="entry name" value="RNA_pol_sigma_r3/r4-like"/>
</dbReference>
<dbReference type="InterPro" id="IPR013249">
    <property type="entry name" value="RNA_pol_sigma70_r4_t2"/>
</dbReference>
<keyword evidence="3" id="KW-0731">Sigma factor</keyword>
<evidence type="ECO:0000259" key="7">
    <source>
        <dbReference type="Pfam" id="PF04542"/>
    </source>
</evidence>
<dbReference type="NCBIfam" id="TIGR02983">
    <property type="entry name" value="SigE-fam_strep"/>
    <property type="match status" value="1"/>
</dbReference>
<dbReference type="SUPFAM" id="SSF88946">
    <property type="entry name" value="Sigma2 domain of RNA polymerase sigma factors"/>
    <property type="match status" value="1"/>
</dbReference>
<evidence type="ECO:0000313" key="10">
    <source>
        <dbReference type="Proteomes" id="UP000675781"/>
    </source>
</evidence>
<dbReference type="Proteomes" id="UP000675781">
    <property type="component" value="Unassembled WGS sequence"/>
</dbReference>
<dbReference type="InterPro" id="IPR036388">
    <property type="entry name" value="WH-like_DNA-bd_sf"/>
</dbReference>
<comment type="caution">
    <text evidence="9">The sequence shown here is derived from an EMBL/GenBank/DDBJ whole genome shotgun (WGS) entry which is preliminary data.</text>
</comment>
<keyword evidence="4" id="KW-0238">DNA-binding</keyword>
<dbReference type="InterPro" id="IPR014325">
    <property type="entry name" value="RNA_pol_sigma-E_actinobac"/>
</dbReference>
<dbReference type="InterPro" id="IPR007627">
    <property type="entry name" value="RNA_pol_sigma70_r2"/>
</dbReference>
<dbReference type="InterPro" id="IPR014284">
    <property type="entry name" value="RNA_pol_sigma-70_dom"/>
</dbReference>
<evidence type="ECO:0000259" key="8">
    <source>
        <dbReference type="Pfam" id="PF08281"/>
    </source>
</evidence>
<keyword evidence="10" id="KW-1185">Reference proteome</keyword>
<dbReference type="GO" id="GO:0003677">
    <property type="term" value="F:DNA binding"/>
    <property type="evidence" value="ECO:0007669"/>
    <property type="project" value="UniProtKB-KW"/>
</dbReference>
<feature type="domain" description="RNA polymerase sigma factor 70 region 4 type 2" evidence="8">
    <location>
        <begin position="103"/>
        <end position="155"/>
    </location>
</feature>
<proteinExistence type="inferred from homology"/>
<dbReference type="GO" id="GO:0016987">
    <property type="term" value="F:sigma factor activity"/>
    <property type="evidence" value="ECO:0007669"/>
    <property type="project" value="UniProtKB-KW"/>
</dbReference>
<dbReference type="RefSeq" id="WP_212530746.1">
    <property type="nucleotide sequence ID" value="NZ_JAGSOG010000133.1"/>
</dbReference>
<dbReference type="CDD" id="cd06171">
    <property type="entry name" value="Sigma70_r4"/>
    <property type="match status" value="1"/>
</dbReference>